<evidence type="ECO:0000256" key="4">
    <source>
        <dbReference type="PROSITE-ProRule" id="PRU00175"/>
    </source>
</evidence>
<dbReference type="InterPro" id="IPR013083">
    <property type="entry name" value="Znf_RING/FYVE/PHD"/>
</dbReference>
<dbReference type="InterPro" id="IPR001841">
    <property type="entry name" value="Znf_RING"/>
</dbReference>
<sequence>MPLQGRYRNLNVQPEEAKPYEAFHLDRLALDMQRLFSQLMHERARDPKHRIFEFEDRDIPKFLYFCSEVVDVVHDMEEDWLMDEIRDMLEHICFTWAYMRNSLNRARREGLRKLNDSRRRYCVYDRGRAKVIAKELAQVTSRSAQAAIKALIRAALKPEDVARLDVEKPPIPRRTEETECSICGGRLGKRPVWCKSQCGHSFCFHCIDSWHEELFERDLMPNCPYCRQPWPYSLSSYHM</sequence>
<dbReference type="AlphaFoldDB" id="A0A2V5J000"/>
<dbReference type="Gene3D" id="3.30.40.10">
    <property type="entry name" value="Zinc/RING finger domain, C3HC4 (zinc finger)"/>
    <property type="match status" value="1"/>
</dbReference>
<evidence type="ECO:0000256" key="1">
    <source>
        <dbReference type="ARBA" id="ARBA00022723"/>
    </source>
</evidence>
<organism evidence="6 7">
    <name type="scientific">Aspergillus indologenus CBS 114.80</name>
    <dbReference type="NCBI Taxonomy" id="1450541"/>
    <lineage>
        <taxon>Eukaryota</taxon>
        <taxon>Fungi</taxon>
        <taxon>Dikarya</taxon>
        <taxon>Ascomycota</taxon>
        <taxon>Pezizomycotina</taxon>
        <taxon>Eurotiomycetes</taxon>
        <taxon>Eurotiomycetidae</taxon>
        <taxon>Eurotiales</taxon>
        <taxon>Aspergillaceae</taxon>
        <taxon>Aspergillus</taxon>
        <taxon>Aspergillus subgen. Circumdati</taxon>
    </lineage>
</organism>
<dbReference type="SMART" id="SM00184">
    <property type="entry name" value="RING"/>
    <property type="match status" value="1"/>
</dbReference>
<dbReference type="GO" id="GO:0008270">
    <property type="term" value="F:zinc ion binding"/>
    <property type="evidence" value="ECO:0007669"/>
    <property type="project" value="UniProtKB-KW"/>
</dbReference>
<name>A0A2V5J000_9EURO</name>
<evidence type="ECO:0000313" key="7">
    <source>
        <dbReference type="Proteomes" id="UP000248817"/>
    </source>
</evidence>
<accession>A0A2V5J000</accession>
<reference evidence="6 7" key="1">
    <citation type="submission" date="2018-02" db="EMBL/GenBank/DDBJ databases">
        <title>The genomes of Aspergillus section Nigri reveals drivers in fungal speciation.</title>
        <authorList>
            <consortium name="DOE Joint Genome Institute"/>
            <person name="Vesth T.C."/>
            <person name="Nybo J."/>
            <person name="Theobald S."/>
            <person name="Brandl J."/>
            <person name="Frisvad J.C."/>
            <person name="Nielsen K.F."/>
            <person name="Lyhne E.K."/>
            <person name="Kogle M.E."/>
            <person name="Kuo A."/>
            <person name="Riley R."/>
            <person name="Clum A."/>
            <person name="Nolan M."/>
            <person name="Lipzen A."/>
            <person name="Salamov A."/>
            <person name="Henrissat B."/>
            <person name="Wiebenga A."/>
            <person name="De vries R.P."/>
            <person name="Grigoriev I.V."/>
            <person name="Mortensen U.H."/>
            <person name="Andersen M.R."/>
            <person name="Baker S.E."/>
        </authorList>
    </citation>
    <scope>NUCLEOTIDE SEQUENCE [LARGE SCALE GENOMIC DNA]</scope>
    <source>
        <strain evidence="6 7">CBS 114.80</strain>
    </source>
</reference>
<proteinExistence type="predicted"/>
<evidence type="ECO:0000256" key="3">
    <source>
        <dbReference type="ARBA" id="ARBA00022833"/>
    </source>
</evidence>
<dbReference type="InterPro" id="IPR017907">
    <property type="entry name" value="Znf_RING_CS"/>
</dbReference>
<dbReference type="SUPFAM" id="SSF57850">
    <property type="entry name" value="RING/U-box"/>
    <property type="match status" value="1"/>
</dbReference>
<dbReference type="Proteomes" id="UP000248817">
    <property type="component" value="Unassembled WGS sequence"/>
</dbReference>
<dbReference type="PROSITE" id="PS50089">
    <property type="entry name" value="ZF_RING_2"/>
    <property type="match status" value="1"/>
</dbReference>
<keyword evidence="1" id="KW-0479">Metal-binding</keyword>
<keyword evidence="2 4" id="KW-0863">Zinc-finger</keyword>
<evidence type="ECO:0000313" key="6">
    <source>
        <dbReference type="EMBL" id="PYI26296.1"/>
    </source>
</evidence>
<evidence type="ECO:0000256" key="2">
    <source>
        <dbReference type="ARBA" id="ARBA00022771"/>
    </source>
</evidence>
<keyword evidence="3" id="KW-0862">Zinc</keyword>
<feature type="domain" description="RING-type" evidence="5">
    <location>
        <begin position="180"/>
        <end position="227"/>
    </location>
</feature>
<keyword evidence="7" id="KW-1185">Reference proteome</keyword>
<dbReference type="EMBL" id="KZ825604">
    <property type="protein sequence ID" value="PYI26296.1"/>
    <property type="molecule type" value="Genomic_DNA"/>
</dbReference>
<evidence type="ECO:0000259" key="5">
    <source>
        <dbReference type="PROSITE" id="PS50089"/>
    </source>
</evidence>
<dbReference type="Pfam" id="PF13639">
    <property type="entry name" value="zf-RING_2"/>
    <property type="match status" value="1"/>
</dbReference>
<protein>
    <recommendedName>
        <fullName evidence="5">RING-type domain-containing protein</fullName>
    </recommendedName>
</protein>
<dbReference type="PROSITE" id="PS00518">
    <property type="entry name" value="ZF_RING_1"/>
    <property type="match status" value="1"/>
</dbReference>
<gene>
    <name evidence="6" type="ORF">BP00DRAFT_466628</name>
</gene>